<dbReference type="InterPro" id="IPR011335">
    <property type="entry name" value="Restrct_endonuc-II-like"/>
</dbReference>
<feature type="domain" description="UvrD-like helicase ATP-binding" evidence="15">
    <location>
        <begin position="9"/>
        <end position="493"/>
    </location>
</feature>
<evidence type="ECO:0000256" key="10">
    <source>
        <dbReference type="ARBA" id="ARBA00023235"/>
    </source>
</evidence>
<proteinExistence type="predicted"/>
<feature type="compositionally biased region" description="Basic and acidic residues" evidence="14">
    <location>
        <begin position="936"/>
        <end position="945"/>
    </location>
</feature>
<organism evidence="17">
    <name type="scientific">metagenome</name>
    <dbReference type="NCBI Taxonomy" id="256318"/>
    <lineage>
        <taxon>unclassified sequences</taxon>
        <taxon>metagenomes</taxon>
    </lineage>
</organism>
<evidence type="ECO:0000256" key="1">
    <source>
        <dbReference type="ARBA" id="ARBA00022722"/>
    </source>
</evidence>
<dbReference type="SUPFAM" id="SSF52540">
    <property type="entry name" value="P-loop containing nucleoside triphosphate hydrolases"/>
    <property type="match status" value="1"/>
</dbReference>
<keyword evidence="3" id="KW-0227">DNA damage</keyword>
<keyword evidence="5 17" id="KW-0347">Helicase</keyword>
<feature type="region of interest" description="Disordered" evidence="14">
    <location>
        <begin position="932"/>
        <end position="987"/>
    </location>
</feature>
<dbReference type="GO" id="GO:0004527">
    <property type="term" value="F:exonuclease activity"/>
    <property type="evidence" value="ECO:0007669"/>
    <property type="project" value="UniProtKB-KW"/>
</dbReference>
<dbReference type="GO" id="GO:0033202">
    <property type="term" value="C:DNA helicase complex"/>
    <property type="evidence" value="ECO:0007669"/>
    <property type="project" value="TreeGrafter"/>
</dbReference>
<evidence type="ECO:0000256" key="4">
    <source>
        <dbReference type="ARBA" id="ARBA00022801"/>
    </source>
</evidence>
<sequence>MSDVSAIRTPDPMEAQRGAADPTASVWVAASAGTGKTKILTDRVLNLMLADTRPERILCLTFTKAAAAEMSSRITEQLAQWAVADDDALKAALHALVGHPVEAETRVRARKLFAHVLDTPGGMKIQTIHAFCQSLLGRFPLEAGVAPHFAIVDDRDAAELMRSARDSVLRRIADDADPLARALADLTPYLQEMGFAALSAALTRERGRIAELIERHQGVEPAIAAMRSLLRSPEGATAASVRADACQDEAFDEDGLRRCAAALAAGSTTDQARGAAIALWLQASVAERDLLFEGYLRQFLTEKSLPRKTLITQGALKRAPGAQEILIREAERLRAVLIQGRTAVTAEATAAVMRLGNALLAEYQAQKRYRSLLDYDDLIHNSERLLEGGLNAAWVLYKLDGGIDHVLIDEAQDTSPDQWQVIRALTTEFFAGLGARASGRTIFAVGDVKQSIFSFQGADPDHFIRNRAHFSDHVRAAKEIWRPIDLSVSFRSTRAVLAAVDAVFSLPTAAAGVALDGTAIVHQAYRQRDGGSVEVWPPVAKRTTDAEEPWMPPTSPIEGDAPQLRLARIIARRIARMIEGETLASRGRPVRAGDIMVLVRRRTPFIAELVRTLKSLRVPVAGIDRMVLSEQIAVMDLVALAHFALLPTDDLTLATVLKSPLIGLYEETLFRLAYGRTGSLWQALKVAANEDPACAAARDTLADVLAFADAVPPFEFFTRVLGPLDGRRKLVGRLGRDVEEAIGELLQLALSYERTHVPSLQGFLHWFETGTVEIKRDLEQGDRDAVRIMTTHGAKGLQAPIVFLPDTLQLPSTEKAPPILWPALPSGESMLLWPPKREYREEIAEAEYAAKRDREMQEYRRLLYVAMTRAEDRLIVCGWQTGSTSPEDCWYALITDGLQAAAERLGLVAEDDAALAADREFDGAAKVLRFSYPQESEPHPKEAPPRYELPPLPAWARTPPDAEAAAPRPLTPSRAGGAAAAPSPLDDAGQRFNRGRIIHRLLQTLPALPAVAQARAAAAWLARPALALTEAERDEIAGAVRRVLDDPTCAPLFQPGSLAEVPFTGTLDDRPIAGQVDRLVVGETIVTVLDYKTDRTVPTAAARVSAAYLRQMAAYRAVLRRIYPERTVRCLLLWTAGPTVMTLDDGILDRYAP</sequence>
<evidence type="ECO:0000256" key="11">
    <source>
        <dbReference type="ARBA" id="ARBA00034617"/>
    </source>
</evidence>
<evidence type="ECO:0000256" key="9">
    <source>
        <dbReference type="ARBA" id="ARBA00023204"/>
    </source>
</evidence>
<evidence type="ECO:0000259" key="16">
    <source>
        <dbReference type="PROSITE" id="PS51217"/>
    </source>
</evidence>
<evidence type="ECO:0000256" key="13">
    <source>
        <dbReference type="ARBA" id="ARBA00048988"/>
    </source>
</evidence>
<dbReference type="InterPro" id="IPR014151">
    <property type="entry name" value="DNA_helicase_AddA"/>
</dbReference>
<evidence type="ECO:0000256" key="6">
    <source>
        <dbReference type="ARBA" id="ARBA00022839"/>
    </source>
</evidence>
<feature type="domain" description="UvrD-like helicase C-terminal" evidence="16">
    <location>
        <begin position="523"/>
        <end position="796"/>
    </location>
</feature>
<dbReference type="GO" id="GO:0005829">
    <property type="term" value="C:cytosol"/>
    <property type="evidence" value="ECO:0007669"/>
    <property type="project" value="TreeGrafter"/>
</dbReference>
<evidence type="ECO:0000313" key="17">
    <source>
        <dbReference type="EMBL" id="SUS08167.1"/>
    </source>
</evidence>
<dbReference type="PANTHER" id="PTHR11070">
    <property type="entry name" value="UVRD / RECB / PCRA DNA HELICASE FAMILY MEMBER"/>
    <property type="match status" value="1"/>
</dbReference>
<feature type="region of interest" description="Disordered" evidence="14">
    <location>
        <begin position="1"/>
        <end position="20"/>
    </location>
</feature>
<dbReference type="Gene3D" id="3.90.320.10">
    <property type="match status" value="1"/>
</dbReference>
<dbReference type="InterPro" id="IPR011604">
    <property type="entry name" value="PDDEXK-like_dom_sf"/>
</dbReference>
<protein>
    <recommendedName>
        <fullName evidence="12">DNA 3'-5' helicase</fullName>
        <ecNumber evidence="12">5.6.2.4</ecNumber>
    </recommendedName>
</protein>
<keyword evidence="2" id="KW-0547">Nucleotide-binding</keyword>
<dbReference type="GO" id="GO:0003677">
    <property type="term" value="F:DNA binding"/>
    <property type="evidence" value="ECO:0007669"/>
    <property type="project" value="UniProtKB-KW"/>
</dbReference>
<name>A0A380TJJ5_9ZZZZ</name>
<dbReference type="Pfam" id="PF13361">
    <property type="entry name" value="UvrD_C"/>
    <property type="match status" value="1"/>
</dbReference>
<evidence type="ECO:0000256" key="5">
    <source>
        <dbReference type="ARBA" id="ARBA00022806"/>
    </source>
</evidence>
<keyword evidence="6" id="KW-0269">Exonuclease</keyword>
<keyword evidence="4" id="KW-0378">Hydrolase</keyword>
<evidence type="ECO:0000256" key="8">
    <source>
        <dbReference type="ARBA" id="ARBA00023125"/>
    </source>
</evidence>
<keyword evidence="8" id="KW-0238">DNA-binding</keyword>
<gene>
    <name evidence="17" type="ORF">DF3PB_60005</name>
</gene>
<dbReference type="InterPro" id="IPR027417">
    <property type="entry name" value="P-loop_NTPase"/>
</dbReference>
<evidence type="ECO:0000259" key="15">
    <source>
        <dbReference type="PROSITE" id="PS51198"/>
    </source>
</evidence>
<comment type="catalytic activity">
    <reaction evidence="13">
        <text>ATP + H2O = ADP + phosphate + H(+)</text>
        <dbReference type="Rhea" id="RHEA:13065"/>
        <dbReference type="ChEBI" id="CHEBI:15377"/>
        <dbReference type="ChEBI" id="CHEBI:15378"/>
        <dbReference type="ChEBI" id="CHEBI:30616"/>
        <dbReference type="ChEBI" id="CHEBI:43474"/>
        <dbReference type="ChEBI" id="CHEBI:456216"/>
        <dbReference type="EC" id="5.6.2.4"/>
    </reaction>
</comment>
<dbReference type="EMBL" id="UIDG01000556">
    <property type="protein sequence ID" value="SUS08167.1"/>
    <property type="molecule type" value="Genomic_DNA"/>
</dbReference>
<reference evidence="17" key="1">
    <citation type="submission" date="2018-07" db="EMBL/GenBank/DDBJ databases">
        <authorList>
            <person name="Quirk P.G."/>
            <person name="Krulwich T.A."/>
        </authorList>
    </citation>
    <scope>NUCLEOTIDE SEQUENCE</scope>
</reference>
<dbReference type="AlphaFoldDB" id="A0A380TJJ5"/>
<dbReference type="Pfam" id="PF00580">
    <property type="entry name" value="UvrD-helicase"/>
    <property type="match status" value="1"/>
</dbReference>
<keyword evidence="10" id="KW-0413">Isomerase</keyword>
<dbReference type="Pfam" id="PF12705">
    <property type="entry name" value="PDDEXK_1"/>
    <property type="match status" value="1"/>
</dbReference>
<evidence type="ECO:0000256" key="14">
    <source>
        <dbReference type="SAM" id="MobiDB-lite"/>
    </source>
</evidence>
<accession>A0A380TJJ5</accession>
<dbReference type="PROSITE" id="PS51198">
    <property type="entry name" value="UVRD_HELICASE_ATP_BIND"/>
    <property type="match status" value="1"/>
</dbReference>
<dbReference type="InterPro" id="IPR014016">
    <property type="entry name" value="UvrD-like_ATP-bd"/>
</dbReference>
<dbReference type="GO" id="GO:0000725">
    <property type="term" value="P:recombinational repair"/>
    <property type="evidence" value="ECO:0007669"/>
    <property type="project" value="TreeGrafter"/>
</dbReference>
<comment type="catalytic activity">
    <reaction evidence="11">
        <text>Couples ATP hydrolysis with the unwinding of duplex DNA by translocating in the 3'-5' direction.</text>
        <dbReference type="EC" id="5.6.2.4"/>
    </reaction>
</comment>
<evidence type="ECO:0000256" key="12">
    <source>
        <dbReference type="ARBA" id="ARBA00034808"/>
    </source>
</evidence>
<dbReference type="Gene3D" id="3.40.50.300">
    <property type="entry name" value="P-loop containing nucleotide triphosphate hydrolases"/>
    <property type="match status" value="4"/>
</dbReference>
<dbReference type="InterPro" id="IPR038726">
    <property type="entry name" value="PDDEXK_AddAB-type"/>
</dbReference>
<keyword evidence="1" id="KW-0540">Nuclease</keyword>
<dbReference type="InterPro" id="IPR014017">
    <property type="entry name" value="DNA_helicase_UvrD-like_C"/>
</dbReference>
<dbReference type="InterPro" id="IPR000212">
    <property type="entry name" value="DNA_helicase_UvrD/REP"/>
</dbReference>
<keyword evidence="7" id="KW-0067">ATP-binding</keyword>
<dbReference type="SUPFAM" id="SSF52980">
    <property type="entry name" value="Restriction endonuclease-like"/>
    <property type="match status" value="1"/>
</dbReference>
<dbReference type="PANTHER" id="PTHR11070:SF2">
    <property type="entry name" value="ATP-DEPENDENT DNA HELICASE SRS2"/>
    <property type="match status" value="1"/>
</dbReference>
<dbReference type="EC" id="5.6.2.4" evidence="12"/>
<dbReference type="PROSITE" id="PS51217">
    <property type="entry name" value="UVRD_HELICASE_CTER"/>
    <property type="match status" value="1"/>
</dbReference>
<evidence type="ECO:0000256" key="3">
    <source>
        <dbReference type="ARBA" id="ARBA00022763"/>
    </source>
</evidence>
<evidence type="ECO:0000256" key="2">
    <source>
        <dbReference type="ARBA" id="ARBA00022741"/>
    </source>
</evidence>
<dbReference type="GO" id="GO:0043138">
    <property type="term" value="F:3'-5' DNA helicase activity"/>
    <property type="evidence" value="ECO:0007669"/>
    <property type="project" value="UniProtKB-EC"/>
</dbReference>
<keyword evidence="9" id="KW-0234">DNA repair</keyword>
<dbReference type="GO" id="GO:0005524">
    <property type="term" value="F:ATP binding"/>
    <property type="evidence" value="ECO:0007669"/>
    <property type="project" value="UniProtKB-KW"/>
</dbReference>
<evidence type="ECO:0000256" key="7">
    <source>
        <dbReference type="ARBA" id="ARBA00022840"/>
    </source>
</evidence>
<dbReference type="NCBIfam" id="TIGR02784">
    <property type="entry name" value="addA_alphas"/>
    <property type="match status" value="1"/>
</dbReference>